<dbReference type="AlphaFoldDB" id="A0A8J5QYM7"/>
<evidence type="ECO:0000313" key="2">
    <source>
        <dbReference type="Proteomes" id="UP000729402"/>
    </source>
</evidence>
<dbReference type="Proteomes" id="UP000729402">
    <property type="component" value="Unassembled WGS sequence"/>
</dbReference>
<comment type="caution">
    <text evidence="1">The sequence shown here is derived from an EMBL/GenBank/DDBJ whole genome shotgun (WGS) entry which is preliminary data.</text>
</comment>
<gene>
    <name evidence="1" type="ORF">GUJ93_ZPchr0008g12585</name>
</gene>
<organism evidence="1 2">
    <name type="scientific">Zizania palustris</name>
    <name type="common">Northern wild rice</name>
    <dbReference type="NCBI Taxonomy" id="103762"/>
    <lineage>
        <taxon>Eukaryota</taxon>
        <taxon>Viridiplantae</taxon>
        <taxon>Streptophyta</taxon>
        <taxon>Embryophyta</taxon>
        <taxon>Tracheophyta</taxon>
        <taxon>Spermatophyta</taxon>
        <taxon>Magnoliopsida</taxon>
        <taxon>Liliopsida</taxon>
        <taxon>Poales</taxon>
        <taxon>Poaceae</taxon>
        <taxon>BOP clade</taxon>
        <taxon>Oryzoideae</taxon>
        <taxon>Oryzeae</taxon>
        <taxon>Zizaniinae</taxon>
        <taxon>Zizania</taxon>
    </lineage>
</organism>
<sequence length="72" mass="8503">MIILGELRAKRKKELKKDNVFKIKSQFDEANLRPSEVQKTILCRDFLNRHYGVCWDQSGFLHTLALLLKILM</sequence>
<protein>
    <submittedName>
        <fullName evidence="1">Uncharacterized protein</fullName>
    </submittedName>
</protein>
<name>A0A8J5QYM7_ZIZPA</name>
<evidence type="ECO:0000313" key="1">
    <source>
        <dbReference type="EMBL" id="KAG8046775.1"/>
    </source>
</evidence>
<reference evidence="1" key="1">
    <citation type="journal article" date="2021" name="bioRxiv">
        <title>Whole Genome Assembly and Annotation of Northern Wild Rice, Zizania palustris L., Supports a Whole Genome Duplication in the Zizania Genus.</title>
        <authorList>
            <person name="Haas M."/>
            <person name="Kono T."/>
            <person name="Macchietto M."/>
            <person name="Millas R."/>
            <person name="McGilp L."/>
            <person name="Shao M."/>
            <person name="Duquette J."/>
            <person name="Hirsch C.N."/>
            <person name="Kimball J."/>
        </authorList>
    </citation>
    <scope>NUCLEOTIDE SEQUENCE</scope>
    <source>
        <tissue evidence="1">Fresh leaf tissue</tissue>
    </source>
</reference>
<reference evidence="1" key="2">
    <citation type="submission" date="2021-02" db="EMBL/GenBank/DDBJ databases">
        <authorList>
            <person name="Kimball J.A."/>
            <person name="Haas M.W."/>
            <person name="Macchietto M."/>
            <person name="Kono T."/>
            <person name="Duquette J."/>
            <person name="Shao M."/>
        </authorList>
    </citation>
    <scope>NUCLEOTIDE SEQUENCE</scope>
    <source>
        <tissue evidence="1">Fresh leaf tissue</tissue>
    </source>
</reference>
<proteinExistence type="predicted"/>
<keyword evidence="2" id="KW-1185">Reference proteome</keyword>
<accession>A0A8J5QYM7</accession>
<dbReference type="EMBL" id="JAAALK010000290">
    <property type="protein sequence ID" value="KAG8046775.1"/>
    <property type="molecule type" value="Genomic_DNA"/>
</dbReference>